<dbReference type="InterPro" id="IPR030382">
    <property type="entry name" value="MeTrfase_TRM5/TYW2"/>
</dbReference>
<dbReference type="Gene3D" id="3.30.300.110">
    <property type="entry name" value="Met-10+ protein-like domains"/>
    <property type="match status" value="1"/>
</dbReference>
<dbReference type="Proteomes" id="UP000000262">
    <property type="component" value="Chromosome"/>
</dbReference>
<dbReference type="Pfam" id="PF02475">
    <property type="entry name" value="TRM5-TYW2_MTfase"/>
    <property type="match status" value="1"/>
</dbReference>
<evidence type="ECO:0000313" key="8">
    <source>
        <dbReference type="Proteomes" id="UP000000262"/>
    </source>
</evidence>
<organism evidence="7 8">
    <name type="scientific">Ignicoccus hospitalis (strain KIN4/I / DSM 18386 / JCM 14125)</name>
    <dbReference type="NCBI Taxonomy" id="453591"/>
    <lineage>
        <taxon>Archaea</taxon>
        <taxon>Thermoproteota</taxon>
        <taxon>Thermoprotei</taxon>
        <taxon>Desulfurococcales</taxon>
        <taxon>Desulfurococcaceae</taxon>
        <taxon>Ignicoccus</taxon>
    </lineage>
</organism>
<dbReference type="HOGENOM" id="CLU_022610_0_1_2"/>
<accession>A8A9A0</accession>
<dbReference type="SUPFAM" id="SSF53335">
    <property type="entry name" value="S-adenosyl-L-methionine-dependent methyltransferases"/>
    <property type="match status" value="1"/>
</dbReference>
<dbReference type="InterPro" id="IPR040601">
    <property type="entry name" value="Trm5a/b_N"/>
</dbReference>
<evidence type="ECO:0000256" key="1">
    <source>
        <dbReference type="ARBA" id="ARBA00022490"/>
    </source>
</evidence>
<dbReference type="EMBL" id="CP000816">
    <property type="protein sequence ID" value="ABU81502.1"/>
    <property type="molecule type" value="Genomic_DNA"/>
</dbReference>
<keyword evidence="5" id="KW-0819">tRNA processing</keyword>
<keyword evidence="1" id="KW-0963">Cytoplasm</keyword>
<dbReference type="PhylomeDB" id="A8A9A0"/>
<dbReference type="InterPro" id="IPR056743">
    <property type="entry name" value="TRM5-TYW2-like_MTfase"/>
</dbReference>
<gene>
    <name evidence="7" type="ordered locus">Igni_0319</name>
</gene>
<dbReference type="Gene3D" id="3.30.70.2580">
    <property type="match status" value="1"/>
</dbReference>
<dbReference type="eggNOG" id="arCOG00033">
    <property type="taxonomic scope" value="Archaea"/>
</dbReference>
<keyword evidence="8" id="KW-1185">Reference proteome</keyword>
<evidence type="ECO:0000256" key="3">
    <source>
        <dbReference type="ARBA" id="ARBA00022679"/>
    </source>
</evidence>
<keyword evidence="4" id="KW-0949">S-adenosyl-L-methionine</keyword>
<dbReference type="PROSITE" id="PS51684">
    <property type="entry name" value="SAM_MT_TRM5_TYW2"/>
    <property type="match status" value="1"/>
</dbReference>
<reference evidence="7 8" key="1">
    <citation type="journal article" date="2008" name="Genome Biol.">
        <title>A genomic analysis of the archaeal system Ignicoccus hospitalis-Nanoarchaeum equitans.</title>
        <authorList>
            <person name="Podar M."/>
            <person name="Anderson I."/>
            <person name="Makarova K.S."/>
            <person name="Elkins J.G."/>
            <person name="Ivanova N."/>
            <person name="Wall M.A."/>
            <person name="Lykidis A."/>
            <person name="Mavromatis K."/>
            <person name="Sun H."/>
            <person name="Hudson M.E."/>
            <person name="Chen W."/>
            <person name="Deciu C."/>
            <person name="Hutchison D."/>
            <person name="Eads J.R."/>
            <person name="Anderson A."/>
            <person name="Fernandes F."/>
            <person name="Szeto E."/>
            <person name="Lapidus A."/>
            <person name="Kyrpides N.C."/>
            <person name="Saier M.H.Jr."/>
            <person name="Richardson P.M."/>
            <person name="Rachel R."/>
            <person name="Huber H."/>
            <person name="Eisen J.A."/>
            <person name="Koonin E.V."/>
            <person name="Keller M."/>
            <person name="Stetter K.O."/>
        </authorList>
    </citation>
    <scope>NUCLEOTIDE SEQUENCE [LARGE SCALE GENOMIC DNA]</scope>
    <source>
        <strain evidence="8">KIN4/I / DSM 18386 / JCM 14125</strain>
    </source>
</reference>
<keyword evidence="2 7" id="KW-0489">Methyltransferase</keyword>
<dbReference type="GO" id="GO:0002939">
    <property type="term" value="P:tRNA N1-guanine methylation"/>
    <property type="evidence" value="ECO:0007669"/>
    <property type="project" value="TreeGrafter"/>
</dbReference>
<protein>
    <submittedName>
        <fullName evidence="7">Methyltransferase</fullName>
    </submittedName>
</protein>
<dbReference type="PANTHER" id="PTHR23245:SF36">
    <property type="entry name" value="TRNA (GUANINE(37)-N1)-METHYLTRANSFERASE"/>
    <property type="match status" value="1"/>
</dbReference>
<dbReference type="OrthoDB" id="8079at2157"/>
<evidence type="ECO:0000256" key="5">
    <source>
        <dbReference type="ARBA" id="ARBA00022694"/>
    </source>
</evidence>
<name>A8A9A0_IGNH4</name>
<dbReference type="InterPro" id="IPR056744">
    <property type="entry name" value="TRM5/TYW2-like_N"/>
</dbReference>
<evidence type="ECO:0000256" key="2">
    <source>
        <dbReference type="ARBA" id="ARBA00022603"/>
    </source>
</evidence>
<dbReference type="CDD" id="cd02440">
    <property type="entry name" value="AdoMet_MTases"/>
    <property type="match status" value="1"/>
</dbReference>
<feature type="domain" description="SAM-dependent methyltransferase TRM5/TYW2-type" evidence="6">
    <location>
        <begin position="81"/>
        <end position="323"/>
    </location>
</feature>
<dbReference type="GO" id="GO:0008175">
    <property type="term" value="F:tRNA methyltransferase activity"/>
    <property type="evidence" value="ECO:0007669"/>
    <property type="project" value="TreeGrafter"/>
</dbReference>
<keyword evidence="3 7" id="KW-0808">Transferase</keyword>
<sequence>MLAVAVPKGEAQRVLEELRRKNVVDQNYKIKEVGDKVLIPVKAPVEGYEVVEIELERRERPKSLKECLEERLGKGDWPRSFSVVGDLAVISLKDEELLKYSKELWECIKASQKRVKSLWAKLGTEGEHRVAKLVHLGGEKRTETLYKEYGLIFKVDLAKAYVNPSLSEEHREVSEAVRDGERVLDMFAGVGFFPIHIASKRTATVVAIDLNPNAVKLMIDNIKLNKKKLRGTIIPIMGDASEVTKFFKDKSFDVVIMNLPHKAEEFLNEAKRLAKRAILLYVVGTEEEVERKYPGCKKKGVLDYSPGKRVWRVELVPECWGEA</sequence>
<dbReference type="PANTHER" id="PTHR23245">
    <property type="entry name" value="TRNA METHYLTRANSFERASE"/>
    <property type="match status" value="1"/>
</dbReference>
<evidence type="ECO:0000256" key="4">
    <source>
        <dbReference type="ARBA" id="ARBA00022691"/>
    </source>
</evidence>
<dbReference type="Gene3D" id="3.40.50.150">
    <property type="entry name" value="Vaccinia Virus protein VP39"/>
    <property type="match status" value="1"/>
</dbReference>
<proteinExistence type="predicted"/>
<dbReference type="STRING" id="453591.Igni_0319"/>
<dbReference type="Pfam" id="PF25133">
    <property type="entry name" value="TYW2_N_2"/>
    <property type="match status" value="1"/>
</dbReference>
<dbReference type="KEGG" id="iho:Igni_0319"/>
<evidence type="ECO:0000259" key="6">
    <source>
        <dbReference type="PROSITE" id="PS51684"/>
    </source>
</evidence>
<dbReference type="Pfam" id="PF18093">
    <property type="entry name" value="Trm5_N"/>
    <property type="match status" value="1"/>
</dbReference>
<dbReference type="InterPro" id="IPR029063">
    <property type="entry name" value="SAM-dependent_MTases_sf"/>
</dbReference>
<dbReference type="GO" id="GO:0005737">
    <property type="term" value="C:cytoplasm"/>
    <property type="evidence" value="ECO:0007669"/>
    <property type="project" value="TreeGrafter"/>
</dbReference>
<dbReference type="AlphaFoldDB" id="A8A9A0"/>
<evidence type="ECO:0000313" key="7">
    <source>
        <dbReference type="EMBL" id="ABU81502.1"/>
    </source>
</evidence>